<keyword evidence="8 9" id="KW-0472">Membrane</keyword>
<evidence type="ECO:0000313" key="12">
    <source>
        <dbReference type="EMBL" id="RJS47653.1"/>
    </source>
</evidence>
<evidence type="ECO:0000256" key="3">
    <source>
        <dbReference type="ARBA" id="ARBA00022670"/>
    </source>
</evidence>
<dbReference type="PANTHER" id="PTHR33695:SF1">
    <property type="entry name" value="LIPOPROTEIN SIGNAL PEPTIDASE"/>
    <property type="match status" value="1"/>
</dbReference>
<comment type="caution">
    <text evidence="12">The sequence shown here is derived from an EMBL/GenBank/DDBJ whole genome shotgun (WGS) entry which is preliminary data.</text>
</comment>
<dbReference type="EC" id="3.4.23.36" evidence="9"/>
<keyword evidence="4 9" id="KW-0812">Transmembrane</keyword>
<comment type="similarity">
    <text evidence="1 9 10">Belongs to the peptidase A8 family.</text>
</comment>
<evidence type="ECO:0000256" key="1">
    <source>
        <dbReference type="ARBA" id="ARBA00006139"/>
    </source>
</evidence>
<feature type="active site" evidence="9">
    <location>
        <position position="145"/>
    </location>
</feature>
<evidence type="ECO:0000256" key="5">
    <source>
        <dbReference type="ARBA" id="ARBA00022750"/>
    </source>
</evidence>
<feature type="compositionally biased region" description="Polar residues" evidence="11">
    <location>
        <begin position="8"/>
        <end position="20"/>
    </location>
</feature>
<feature type="transmembrane region" description="Helical" evidence="9">
    <location>
        <begin position="114"/>
        <end position="133"/>
    </location>
</feature>
<dbReference type="PANTHER" id="PTHR33695">
    <property type="entry name" value="LIPOPROTEIN SIGNAL PEPTIDASE"/>
    <property type="match status" value="1"/>
</dbReference>
<feature type="active site" evidence="9">
    <location>
        <position position="159"/>
    </location>
</feature>
<keyword evidence="7 9" id="KW-1133">Transmembrane helix</keyword>
<name>A0A3A5HAK9_9ACTN</name>
<dbReference type="GO" id="GO:0006508">
    <property type="term" value="P:proteolysis"/>
    <property type="evidence" value="ECO:0007669"/>
    <property type="project" value="UniProtKB-KW"/>
</dbReference>
<dbReference type="Proteomes" id="UP000276542">
    <property type="component" value="Unassembled WGS sequence"/>
</dbReference>
<feature type="transmembrane region" description="Helical" evidence="9">
    <location>
        <begin position="32"/>
        <end position="53"/>
    </location>
</feature>
<organism evidence="12 13">
    <name type="scientific">Nocardioides cavernaquae</name>
    <dbReference type="NCBI Taxonomy" id="2321396"/>
    <lineage>
        <taxon>Bacteria</taxon>
        <taxon>Bacillati</taxon>
        <taxon>Actinomycetota</taxon>
        <taxon>Actinomycetes</taxon>
        <taxon>Propionibacteriales</taxon>
        <taxon>Nocardioidaceae</taxon>
        <taxon>Nocardioides</taxon>
    </lineage>
</organism>
<evidence type="ECO:0000313" key="13">
    <source>
        <dbReference type="Proteomes" id="UP000276542"/>
    </source>
</evidence>
<dbReference type="GO" id="GO:0005886">
    <property type="term" value="C:plasma membrane"/>
    <property type="evidence" value="ECO:0007669"/>
    <property type="project" value="UniProtKB-SubCell"/>
</dbReference>
<evidence type="ECO:0000256" key="6">
    <source>
        <dbReference type="ARBA" id="ARBA00022801"/>
    </source>
</evidence>
<dbReference type="OrthoDB" id="4308908at2"/>
<evidence type="ECO:0000256" key="2">
    <source>
        <dbReference type="ARBA" id="ARBA00022475"/>
    </source>
</evidence>
<accession>A0A3A5HAK9</accession>
<comment type="subcellular location">
    <subcellularLocation>
        <location evidence="9">Cell membrane</location>
        <topology evidence="9">Multi-pass membrane protein</topology>
    </subcellularLocation>
</comment>
<keyword evidence="3 9" id="KW-0645">Protease</keyword>
<dbReference type="RefSeq" id="WP_120061615.1">
    <property type="nucleotide sequence ID" value="NZ_QYRP01000002.1"/>
</dbReference>
<feature type="transmembrane region" description="Helical" evidence="9">
    <location>
        <begin position="153"/>
        <end position="174"/>
    </location>
</feature>
<proteinExistence type="inferred from homology"/>
<feature type="transmembrane region" description="Helical" evidence="9">
    <location>
        <begin position="78"/>
        <end position="102"/>
    </location>
</feature>
<evidence type="ECO:0000256" key="9">
    <source>
        <dbReference type="HAMAP-Rule" id="MF_00161"/>
    </source>
</evidence>
<dbReference type="HAMAP" id="MF_00161">
    <property type="entry name" value="LspA"/>
    <property type="match status" value="1"/>
</dbReference>
<dbReference type="InterPro" id="IPR001872">
    <property type="entry name" value="Peptidase_A8"/>
</dbReference>
<keyword evidence="6 9" id="KW-0378">Hydrolase</keyword>
<comment type="pathway">
    <text evidence="9">Protein modification; lipoprotein biosynthesis (signal peptide cleavage).</text>
</comment>
<dbReference type="Pfam" id="PF01252">
    <property type="entry name" value="Peptidase_A8"/>
    <property type="match status" value="1"/>
</dbReference>
<evidence type="ECO:0000256" key="7">
    <source>
        <dbReference type="ARBA" id="ARBA00022989"/>
    </source>
</evidence>
<keyword evidence="2 9" id="KW-1003">Cell membrane</keyword>
<feature type="region of interest" description="Disordered" evidence="11">
    <location>
        <begin position="1"/>
        <end position="23"/>
    </location>
</feature>
<dbReference type="AlphaFoldDB" id="A0A3A5HAK9"/>
<dbReference type="GO" id="GO:0004190">
    <property type="term" value="F:aspartic-type endopeptidase activity"/>
    <property type="evidence" value="ECO:0007669"/>
    <property type="project" value="UniProtKB-UniRule"/>
</dbReference>
<comment type="catalytic activity">
    <reaction evidence="9">
        <text>Release of signal peptides from bacterial membrane prolipoproteins. Hydrolyzes -Xaa-Yaa-Zaa-|-(S,diacylglyceryl)Cys-, in which Xaa is hydrophobic (preferably Leu), and Yaa (Ala or Ser) and Zaa (Gly or Ala) have small, neutral side chains.</text>
        <dbReference type="EC" id="3.4.23.36"/>
    </reaction>
</comment>
<dbReference type="PRINTS" id="PR00781">
    <property type="entry name" value="LIPOSIGPTASE"/>
</dbReference>
<evidence type="ECO:0000256" key="10">
    <source>
        <dbReference type="RuleBase" id="RU004181"/>
    </source>
</evidence>
<protein>
    <recommendedName>
        <fullName evidence="9">Lipoprotein signal peptidase</fullName>
        <ecNumber evidence="9">3.4.23.36</ecNumber>
    </recommendedName>
    <alternativeName>
        <fullName evidence="9">Prolipoprotein signal peptidase</fullName>
    </alternativeName>
    <alternativeName>
        <fullName evidence="9">Signal peptidase II</fullName>
        <shortName evidence="9">SPase II</shortName>
    </alternativeName>
</protein>
<sequence>MQAARGASLNSSGQDQSGHQTDPAPRRAALRVFVAVAAGLYLLDVVTKVIAVAELPGRGRVPLLGDLLGLHLTRNPGAAFGTGTSFTIVFTLIAAVAAVIVLRVSRRVGSRTWAVALGALLAGVAGNLTDRILRAPGPFRGHVVDFLELPSWPIFNIADICINVAAVLIVIQSFRGVRVDGSRDTPSQQRPDEEGQQ</sequence>
<evidence type="ECO:0000256" key="4">
    <source>
        <dbReference type="ARBA" id="ARBA00022692"/>
    </source>
</evidence>
<dbReference type="EMBL" id="QYRP01000002">
    <property type="protein sequence ID" value="RJS47653.1"/>
    <property type="molecule type" value="Genomic_DNA"/>
</dbReference>
<keyword evidence="13" id="KW-1185">Reference proteome</keyword>
<keyword evidence="5 9" id="KW-0064">Aspartyl protease</keyword>
<gene>
    <name evidence="9" type="primary">lspA</name>
    <name evidence="12" type="ORF">D4739_16490</name>
</gene>
<dbReference type="UniPathway" id="UPA00665"/>
<comment type="function">
    <text evidence="9">This protein specifically catalyzes the removal of signal peptides from prolipoproteins.</text>
</comment>
<evidence type="ECO:0000256" key="8">
    <source>
        <dbReference type="ARBA" id="ARBA00023136"/>
    </source>
</evidence>
<evidence type="ECO:0000256" key="11">
    <source>
        <dbReference type="SAM" id="MobiDB-lite"/>
    </source>
</evidence>
<reference evidence="13" key="1">
    <citation type="submission" date="2018-09" db="EMBL/GenBank/DDBJ databases">
        <authorList>
            <person name="Zhu H."/>
        </authorList>
    </citation>
    <scope>NUCLEOTIDE SEQUENCE [LARGE SCALE GENOMIC DNA]</scope>
    <source>
        <strain evidence="13">K1W22B-1</strain>
    </source>
</reference>